<dbReference type="InterPro" id="IPR024975">
    <property type="entry name" value="NOV_C"/>
</dbReference>
<dbReference type="Pfam" id="PF13020">
    <property type="entry name" value="NOV_C"/>
    <property type="match status" value="1"/>
</dbReference>
<comment type="caution">
    <text evidence="2">The sequence shown here is derived from an EMBL/GenBank/DDBJ whole genome shotgun (WGS) entry which is preliminary data.</text>
</comment>
<protein>
    <recommendedName>
        <fullName evidence="1">Protein NO VEIN C-terminal domain-containing protein</fullName>
    </recommendedName>
</protein>
<accession>W6MCA2</accession>
<sequence>MDYEQREGRQPKEADRYQAGYDVLSGDGKRKIEVKGLQGAWQSDATVTMTGRQFDDARTQDGDWWLYVVENLGTDHPNVIAIPNPAKGTSRFYLYARHWRDKAETKPSKPLPGPDDDEE</sequence>
<keyword evidence="3" id="KW-1185">Reference proteome</keyword>
<proteinExistence type="predicted"/>
<evidence type="ECO:0000313" key="2">
    <source>
        <dbReference type="EMBL" id="CDI04724.1"/>
    </source>
</evidence>
<reference evidence="2" key="2">
    <citation type="submission" date="2014-03" db="EMBL/GenBank/DDBJ databases">
        <title>Candidatus Competibacter-lineage genomes retrieved from metagenomes reveal functional metabolic diversity.</title>
        <authorList>
            <person name="McIlroy S.J."/>
            <person name="Albertsen M."/>
            <person name="Andresen E.K."/>
            <person name="Saunders A.M."/>
            <person name="Kristiansen R."/>
            <person name="Stokholm-Bjerregaard M."/>
            <person name="Nielsen K.L."/>
            <person name="Nielsen P.H."/>
        </authorList>
    </citation>
    <scope>NUCLEOTIDE SEQUENCE</scope>
    <source>
        <strain evidence="2">Run_A_D11</strain>
    </source>
</reference>
<dbReference type="RefSeq" id="WP_048677102.1">
    <property type="nucleotide sequence ID" value="NZ_CBTJ020000116.1"/>
</dbReference>
<dbReference type="Proteomes" id="UP000035760">
    <property type="component" value="Unassembled WGS sequence"/>
</dbReference>
<dbReference type="AlphaFoldDB" id="W6MCA2"/>
<gene>
    <name evidence="2" type="ORF">BN873_p40029</name>
</gene>
<dbReference type="EMBL" id="CBTJ020000116">
    <property type="protein sequence ID" value="CDI04724.1"/>
    <property type="molecule type" value="Genomic_DNA"/>
</dbReference>
<evidence type="ECO:0000313" key="3">
    <source>
        <dbReference type="Proteomes" id="UP000035760"/>
    </source>
</evidence>
<name>W6MCA2_9GAMM</name>
<reference evidence="2" key="1">
    <citation type="submission" date="2013-07" db="EMBL/GenBank/DDBJ databases">
        <authorList>
            <person name="McIlroy S."/>
        </authorList>
    </citation>
    <scope>NUCLEOTIDE SEQUENCE [LARGE SCALE GENOMIC DNA]</scope>
    <source>
        <strain evidence="2">Run_A_D11</strain>
    </source>
</reference>
<feature type="domain" description="Protein NO VEIN C-terminal" evidence="1">
    <location>
        <begin position="1"/>
        <end position="79"/>
    </location>
</feature>
<evidence type="ECO:0000259" key="1">
    <source>
        <dbReference type="Pfam" id="PF13020"/>
    </source>
</evidence>
<organism evidence="2 3">
    <name type="scientific">Candidatus Competibacter denitrificans Run_A_D11</name>
    <dbReference type="NCBI Taxonomy" id="1400863"/>
    <lineage>
        <taxon>Bacteria</taxon>
        <taxon>Pseudomonadati</taxon>
        <taxon>Pseudomonadota</taxon>
        <taxon>Gammaproteobacteria</taxon>
        <taxon>Candidatus Competibacteraceae</taxon>
        <taxon>Candidatus Competibacter</taxon>
    </lineage>
</organism>